<feature type="transmembrane region" description="Helical" evidence="2">
    <location>
        <begin position="56"/>
        <end position="85"/>
    </location>
</feature>
<feature type="compositionally biased region" description="Basic residues" evidence="1">
    <location>
        <begin position="1"/>
        <end position="19"/>
    </location>
</feature>
<dbReference type="OrthoDB" id="854078at2"/>
<keyword evidence="4" id="KW-1185">Reference proteome</keyword>
<feature type="transmembrane region" description="Helical" evidence="2">
    <location>
        <begin position="31"/>
        <end position="50"/>
    </location>
</feature>
<comment type="caution">
    <text evidence="3">The sequence shown here is derived from an EMBL/GenBank/DDBJ whole genome shotgun (WGS) entry which is preliminary data.</text>
</comment>
<dbReference type="RefSeq" id="WP_146894577.1">
    <property type="nucleotide sequence ID" value="NZ_BJYS01000001.1"/>
</dbReference>
<feature type="region of interest" description="Disordered" evidence="1">
    <location>
        <begin position="1"/>
        <end position="21"/>
    </location>
</feature>
<proteinExistence type="predicted"/>
<evidence type="ECO:0000256" key="1">
    <source>
        <dbReference type="SAM" id="MobiDB-lite"/>
    </source>
</evidence>
<dbReference type="Proteomes" id="UP000321532">
    <property type="component" value="Unassembled WGS sequence"/>
</dbReference>
<evidence type="ECO:0000313" key="4">
    <source>
        <dbReference type="Proteomes" id="UP000321532"/>
    </source>
</evidence>
<keyword evidence="2" id="KW-1133">Transmembrane helix</keyword>
<evidence type="ECO:0000256" key="2">
    <source>
        <dbReference type="SAM" id="Phobius"/>
    </source>
</evidence>
<accession>A0A512AS52</accession>
<organism evidence="3 4">
    <name type="scientific">Adhaeribacter aerolatus</name>
    <dbReference type="NCBI Taxonomy" id="670289"/>
    <lineage>
        <taxon>Bacteria</taxon>
        <taxon>Pseudomonadati</taxon>
        <taxon>Bacteroidota</taxon>
        <taxon>Cytophagia</taxon>
        <taxon>Cytophagales</taxon>
        <taxon>Hymenobacteraceae</taxon>
        <taxon>Adhaeribacter</taxon>
    </lineage>
</organism>
<keyword evidence="2" id="KW-0472">Membrane</keyword>
<protein>
    <recommendedName>
        <fullName evidence="5">DUF2798 domain-containing protein</fullName>
    </recommendedName>
</protein>
<evidence type="ECO:0000313" key="3">
    <source>
        <dbReference type="EMBL" id="GEO02539.1"/>
    </source>
</evidence>
<evidence type="ECO:0008006" key="5">
    <source>
        <dbReference type="Google" id="ProtNLM"/>
    </source>
</evidence>
<sequence>MAKSKKPVGKRPTTRKPAKKSFDRRGLLRQLLIIFLLSFFISTALIIYLFGMTDNFFSRLFWCILVIFLFIAIMVLGIIPVINYFGNKWLK</sequence>
<dbReference type="EMBL" id="BJYS01000001">
    <property type="protein sequence ID" value="GEO02539.1"/>
    <property type="molecule type" value="Genomic_DNA"/>
</dbReference>
<dbReference type="AlphaFoldDB" id="A0A512AS52"/>
<reference evidence="3 4" key="1">
    <citation type="submission" date="2019-07" db="EMBL/GenBank/DDBJ databases">
        <title>Whole genome shotgun sequence of Adhaeribacter aerolatus NBRC 106133.</title>
        <authorList>
            <person name="Hosoyama A."/>
            <person name="Uohara A."/>
            <person name="Ohji S."/>
            <person name="Ichikawa N."/>
        </authorList>
    </citation>
    <scope>NUCLEOTIDE SEQUENCE [LARGE SCALE GENOMIC DNA]</scope>
    <source>
        <strain evidence="3 4">NBRC 106133</strain>
    </source>
</reference>
<keyword evidence="2" id="KW-0812">Transmembrane</keyword>
<name>A0A512AS52_9BACT</name>
<gene>
    <name evidence="3" type="ORF">AAE02nite_02030</name>
</gene>